<dbReference type="InterPro" id="IPR016024">
    <property type="entry name" value="ARM-type_fold"/>
</dbReference>
<evidence type="ECO:0000313" key="3">
    <source>
        <dbReference type="EMBL" id="KAJ2680968.1"/>
    </source>
</evidence>
<proteinExistence type="predicted"/>
<dbReference type="PANTHER" id="PTHR15682:SF2">
    <property type="entry name" value="UNHEALTHY RIBOSOME BIOGENESIS PROTEIN 2 HOMOLOG"/>
    <property type="match status" value="1"/>
</dbReference>
<evidence type="ECO:0000313" key="4">
    <source>
        <dbReference type="Proteomes" id="UP001151518"/>
    </source>
</evidence>
<name>A0A9W8GER3_9FUNG</name>
<feature type="domain" description="Nucleolar 27S pre-rRNA processing Urb2/Npa2 C-terminal" evidence="2">
    <location>
        <begin position="1369"/>
        <end position="1575"/>
    </location>
</feature>
<dbReference type="GO" id="GO:0042254">
    <property type="term" value="P:ribosome biogenesis"/>
    <property type="evidence" value="ECO:0007669"/>
    <property type="project" value="TreeGrafter"/>
</dbReference>
<dbReference type="InterPro" id="IPR052609">
    <property type="entry name" value="Ribosome_Biogenesis_Reg"/>
</dbReference>
<dbReference type="SUPFAM" id="SSF48371">
    <property type="entry name" value="ARM repeat"/>
    <property type="match status" value="1"/>
</dbReference>
<dbReference type="Pfam" id="PF10441">
    <property type="entry name" value="Urb2"/>
    <property type="match status" value="1"/>
</dbReference>
<reference evidence="3" key="1">
    <citation type="submission" date="2022-07" db="EMBL/GenBank/DDBJ databases">
        <title>Phylogenomic reconstructions and comparative analyses of Kickxellomycotina fungi.</title>
        <authorList>
            <person name="Reynolds N.K."/>
            <person name="Stajich J.E."/>
            <person name="Barry K."/>
            <person name="Grigoriev I.V."/>
            <person name="Crous P."/>
            <person name="Smith M.E."/>
        </authorList>
    </citation>
    <scope>NUCLEOTIDE SEQUENCE</scope>
    <source>
        <strain evidence="3">NRRL 3115</strain>
    </source>
</reference>
<evidence type="ECO:0000256" key="1">
    <source>
        <dbReference type="SAM" id="MobiDB-lite"/>
    </source>
</evidence>
<sequence>MTYNQQLPGMDSVLCKVEIASTEDLTKALRSASLPLQHRLALAWAIFDHGKVGDESGIIKRLSAILVRKEELLAEWLFSTILRELKTDNDSQYTLSKDPVAIDLLGCVLERMKGALAPAVPLDIRAILQGPVLPLFIKAFANGDLSKNIDYINAVTKVWRLIVESAADGLEIVSAKPDLLVQLITLLAAVYLEAVEGHKDQLQESLLEIISSVAHAMRIVCESSLSPRKMFTLFDSKLLLPLFQLTSVTSPHSVIQLKVLDMMHAGLFHVECMVKLNSILASESQETKDNEQNYAQQFFDLISNAMESANNNDRVQYAQAIPALFMRYLQASALICPETRALATNTLGLSAIAATPRAVTQAEASSACFAMFSYFYNHLRPLCADERVLTALNMLVNTYFRDPCFGTASNAGFIGGDVHKNQIIMLDSWLSAVIKPILQNSNANSKSITIALNGIDLALDAGPDSVQKYGDTLLGVFLRVPADAVESATRVLRHWVSTLAKARQLDTLFDRISRLQLGYIVNETKKSLLLDASTLRILNLAVSQSMPYAQVSLCLANLVDAIISKSAAISDSATQTNDSDRKRRRLSRSEKLKSTDEPKSAISVEVMATITANFVLSSVSTANTEHQRTEFGKIIISKYQMLKDALASELFAWERLLLHYVFMEVGLRIDGMERWLESCMYPEHIYRGVLPRCVRKKGRAPEDPRIATMAMLVVFQTAAHWTVFVSSASAGIIPDSIVSATDVGSATATTSRMVYLFVSTSKPGILKPGTDVLQKQTKSKGEMGGWEPWDGQTHSISVSNYNSAQWHLLVDWLELVCNYADGHAMYSIVLQLVLGFVNSDFSENDTKSQALLRSASFFEILQIRDALLPALMEYAVDAWKSQLDSKEKSSKSTRMPQVVFTALELLHASASSKTSTKSSPPQNIIASTITMLTANDVKQKKRLSSNQALVWIRLLRALLCFPTAYWTIEQAHTVFALAFAADLGIAKVCLNSGDAIEIQMLSRTILERLLKHIPSLSSSFISHSTSIVNHWMGSAQSSEKLVLSTRTLLSLVVSFLSQAAFGQQIDAANSACHQLCIHMLKMLEQARSTDISASALLVLNSFGIVARIARQYSQKMQLGSCQPWLLLAKAWECKLSQFVQERLSNISNTGSSDDAYATCCLGVLASLHSILGCLSNDSDALDNSAKLCEHTLGSLKQISQCPGTFGLGLVIIAIYRSTDLETSAPNILSFLVRYLSAKGSLMSGHTHLTSTLRELVVAVSEAEVISVDNLGLLDYISLYVVEPLLNALSPTTFEAMFVAFIKISSQLGKYAASIASKIIIAYVRTGFRQRSSSKNAAQKRKTIQMRLGSTLTALHTVMCINPSVESTTHVLSILNELVLEPTMRFAAYDISEVLGIVFAAVSMPLDIQRSKTTDTTDQLSNLYCLACRILSSVIRYHTDRVLSLISILVKTLRTMVHAFVSPFLPRRFTAAEYVGIDADATSWIIVFSPLSSRCAEAYSRVLDDLVRSRRGATNAENNQRKPELQNDAAGADKDNKYVKLTRGTNAAGAASTISMFAPYILAEYCIIQGGGALTTVVSKPSNRGFEKREQDEHEFYGFSWRPTAVAHASDSSSKILPIHTLNSSVARGIISSTAVREALLPGFHALLDVMTPEDRSSLLTLLVGSSNDLRQGSATAWPSIFGPDQYGGAHEVLKSLYKSYIDFYKYSGQV</sequence>
<feature type="region of interest" description="Disordered" evidence="1">
    <location>
        <begin position="574"/>
        <end position="594"/>
    </location>
</feature>
<dbReference type="OrthoDB" id="160374at2759"/>
<dbReference type="GO" id="GO:0005730">
    <property type="term" value="C:nucleolus"/>
    <property type="evidence" value="ECO:0007669"/>
    <property type="project" value="TreeGrafter"/>
</dbReference>
<dbReference type="EMBL" id="JANBTW010000002">
    <property type="protein sequence ID" value="KAJ2680968.1"/>
    <property type="molecule type" value="Genomic_DNA"/>
</dbReference>
<dbReference type="PANTHER" id="PTHR15682">
    <property type="entry name" value="UNHEALTHY RIBOSOME BIOGENESIS PROTEIN 2 HOMOLOG"/>
    <property type="match status" value="1"/>
</dbReference>
<gene>
    <name evidence="3" type="ORF">GGI25_000274</name>
</gene>
<dbReference type="Proteomes" id="UP001151518">
    <property type="component" value="Unassembled WGS sequence"/>
</dbReference>
<protein>
    <recommendedName>
        <fullName evidence="2">Nucleolar 27S pre-rRNA processing Urb2/Npa2 C-terminal domain-containing protein</fullName>
    </recommendedName>
</protein>
<accession>A0A9W8GER3</accession>
<organism evidence="3 4">
    <name type="scientific">Coemansia spiralis</name>
    <dbReference type="NCBI Taxonomy" id="417178"/>
    <lineage>
        <taxon>Eukaryota</taxon>
        <taxon>Fungi</taxon>
        <taxon>Fungi incertae sedis</taxon>
        <taxon>Zoopagomycota</taxon>
        <taxon>Kickxellomycotina</taxon>
        <taxon>Kickxellomycetes</taxon>
        <taxon>Kickxellales</taxon>
        <taxon>Kickxellaceae</taxon>
        <taxon>Coemansia</taxon>
    </lineage>
</organism>
<dbReference type="InterPro" id="IPR018849">
    <property type="entry name" value="Urb2/Npa2_C"/>
</dbReference>
<comment type="caution">
    <text evidence="3">The sequence shown here is derived from an EMBL/GenBank/DDBJ whole genome shotgun (WGS) entry which is preliminary data.</text>
</comment>
<evidence type="ECO:0000259" key="2">
    <source>
        <dbReference type="Pfam" id="PF10441"/>
    </source>
</evidence>